<protein>
    <submittedName>
        <fullName evidence="5">GntR family transcriptional regulator</fullName>
    </submittedName>
</protein>
<dbReference type="InterPro" id="IPR000524">
    <property type="entry name" value="Tscrpt_reg_HTH_GntR"/>
</dbReference>
<dbReference type="InterPro" id="IPR028978">
    <property type="entry name" value="Chorismate_lyase_/UTRA_dom_sf"/>
</dbReference>
<evidence type="ECO:0000256" key="3">
    <source>
        <dbReference type="ARBA" id="ARBA00023163"/>
    </source>
</evidence>
<dbReference type="PANTHER" id="PTHR44846">
    <property type="entry name" value="MANNOSYL-D-GLYCERATE TRANSPORT/METABOLISM SYSTEM REPRESSOR MNGR-RELATED"/>
    <property type="match status" value="1"/>
</dbReference>
<keyword evidence="3" id="KW-0804">Transcription</keyword>
<dbReference type="PROSITE" id="PS50949">
    <property type="entry name" value="HTH_GNTR"/>
    <property type="match status" value="1"/>
</dbReference>
<dbReference type="PRINTS" id="PR00035">
    <property type="entry name" value="HTHGNTR"/>
</dbReference>
<dbReference type="SUPFAM" id="SSF46785">
    <property type="entry name" value="Winged helix' DNA-binding domain"/>
    <property type="match status" value="1"/>
</dbReference>
<sequence length="261" mass="28620">MQISMPLPKYHRIYLVLKERLLEGIYNNGLPGEMEFSTEFEVSRVTIRKALGNLAAEGLIERTAGRGTRRLEAQGAPGKAAPGSAPPHLLDKLVDINRSTTVKVLEHGRQPATESVAAALQVEVGTAVLRVVRLRSTTDGPVSHIVAWLPSAVFPGLTKSKLERKPILTLMEEAGVEIATATQTISAKQADSVVARHLAVPVGTALLAVNRLVFDKNARPVQWLQGLYRPDRYEYEMSLSRADEADTTSVWISRELNARIQ</sequence>
<evidence type="ECO:0000313" key="6">
    <source>
        <dbReference type="Proteomes" id="UP001549320"/>
    </source>
</evidence>
<dbReference type="Gene3D" id="3.40.1410.10">
    <property type="entry name" value="Chorismate lyase-like"/>
    <property type="match status" value="1"/>
</dbReference>
<dbReference type="RefSeq" id="WP_354445012.1">
    <property type="nucleotide sequence ID" value="NZ_JBEPSH010000006.1"/>
</dbReference>
<gene>
    <name evidence="5" type="ORF">ABIE13_003191</name>
</gene>
<keyword evidence="1" id="KW-0805">Transcription regulation</keyword>
<dbReference type="SUPFAM" id="SSF64288">
    <property type="entry name" value="Chorismate lyase-like"/>
    <property type="match status" value="1"/>
</dbReference>
<dbReference type="Pfam" id="PF07702">
    <property type="entry name" value="UTRA"/>
    <property type="match status" value="1"/>
</dbReference>
<dbReference type="EMBL" id="JBEPSH010000006">
    <property type="protein sequence ID" value="MET4578075.1"/>
    <property type="molecule type" value="Genomic_DNA"/>
</dbReference>
<evidence type="ECO:0000259" key="4">
    <source>
        <dbReference type="PROSITE" id="PS50949"/>
    </source>
</evidence>
<dbReference type="InterPro" id="IPR011663">
    <property type="entry name" value="UTRA"/>
</dbReference>
<feature type="domain" description="HTH gntR-type" evidence="4">
    <location>
        <begin position="7"/>
        <end position="73"/>
    </location>
</feature>
<dbReference type="SMART" id="SM00345">
    <property type="entry name" value="HTH_GNTR"/>
    <property type="match status" value="1"/>
</dbReference>
<keyword evidence="6" id="KW-1185">Reference proteome</keyword>
<dbReference type="Gene3D" id="1.10.10.10">
    <property type="entry name" value="Winged helix-like DNA-binding domain superfamily/Winged helix DNA-binding domain"/>
    <property type="match status" value="1"/>
</dbReference>
<name>A0ABV2QAM6_9BURK</name>
<keyword evidence="2" id="KW-0238">DNA-binding</keyword>
<dbReference type="InterPro" id="IPR036388">
    <property type="entry name" value="WH-like_DNA-bd_sf"/>
</dbReference>
<dbReference type="Pfam" id="PF00392">
    <property type="entry name" value="GntR"/>
    <property type="match status" value="1"/>
</dbReference>
<evidence type="ECO:0000256" key="2">
    <source>
        <dbReference type="ARBA" id="ARBA00023125"/>
    </source>
</evidence>
<evidence type="ECO:0000256" key="1">
    <source>
        <dbReference type="ARBA" id="ARBA00023015"/>
    </source>
</evidence>
<accession>A0ABV2QAM6</accession>
<dbReference type="InterPro" id="IPR036390">
    <property type="entry name" value="WH_DNA-bd_sf"/>
</dbReference>
<dbReference type="CDD" id="cd07377">
    <property type="entry name" value="WHTH_GntR"/>
    <property type="match status" value="1"/>
</dbReference>
<reference evidence="5 6" key="1">
    <citation type="submission" date="2024-06" db="EMBL/GenBank/DDBJ databases">
        <title>Sorghum-associated microbial communities from plants grown in Nebraska, USA.</title>
        <authorList>
            <person name="Schachtman D."/>
        </authorList>
    </citation>
    <scope>NUCLEOTIDE SEQUENCE [LARGE SCALE GENOMIC DNA]</scope>
    <source>
        <strain evidence="5 6">2709</strain>
    </source>
</reference>
<comment type="caution">
    <text evidence="5">The sequence shown here is derived from an EMBL/GenBank/DDBJ whole genome shotgun (WGS) entry which is preliminary data.</text>
</comment>
<dbReference type="Proteomes" id="UP001549320">
    <property type="component" value="Unassembled WGS sequence"/>
</dbReference>
<dbReference type="SMART" id="SM00866">
    <property type="entry name" value="UTRA"/>
    <property type="match status" value="1"/>
</dbReference>
<organism evidence="5 6">
    <name type="scientific">Ottowia thiooxydans</name>
    <dbReference type="NCBI Taxonomy" id="219182"/>
    <lineage>
        <taxon>Bacteria</taxon>
        <taxon>Pseudomonadati</taxon>
        <taxon>Pseudomonadota</taxon>
        <taxon>Betaproteobacteria</taxon>
        <taxon>Burkholderiales</taxon>
        <taxon>Comamonadaceae</taxon>
        <taxon>Ottowia</taxon>
    </lineage>
</organism>
<dbReference type="InterPro" id="IPR050679">
    <property type="entry name" value="Bact_HTH_transcr_reg"/>
</dbReference>
<dbReference type="PANTHER" id="PTHR44846:SF1">
    <property type="entry name" value="MANNOSYL-D-GLYCERATE TRANSPORT_METABOLISM SYSTEM REPRESSOR MNGR-RELATED"/>
    <property type="match status" value="1"/>
</dbReference>
<evidence type="ECO:0000313" key="5">
    <source>
        <dbReference type="EMBL" id="MET4578075.1"/>
    </source>
</evidence>
<proteinExistence type="predicted"/>